<sequence>MNINRYIVKFFLVFFIFIFTIFTLYAGEYNSLRKKIEDKNLKSESWNYYFELAEIRNISHEKLSNLIEEKIDYLLIVKQDIEKFKQEWIGIFLFFSDIGIEKENVIEIKHKNINYGNLKILKNFLSILKSSFDFNNDELNRVFNYCCIKNYKLDDLNILTLNLKRNLKKLRLRKNIVKNKILKEFSKGLDMKFILREISGVIDE</sequence>
<keyword evidence="1" id="KW-0472">Membrane</keyword>
<accession>A0A5D0MJH5</accession>
<comment type="caution">
    <text evidence="2">The sequence shown here is derived from an EMBL/GenBank/DDBJ whole genome shotgun (WGS) entry which is preliminary data.</text>
</comment>
<dbReference type="Proteomes" id="UP000324143">
    <property type="component" value="Unassembled WGS sequence"/>
</dbReference>
<proteinExistence type="predicted"/>
<organism evidence="2 3">
    <name type="scientific">Candidatus Mcinerneyibacterium aminivorans</name>
    <dbReference type="NCBI Taxonomy" id="2703815"/>
    <lineage>
        <taxon>Bacteria</taxon>
        <taxon>Candidatus Macinerneyibacteriota</taxon>
        <taxon>Candidatus Mcinerneyibacteria</taxon>
        <taxon>Candidatus Mcinerneyibacteriales</taxon>
        <taxon>Candidatus Mcinerneyibacteriaceae</taxon>
        <taxon>Candidatus Mcinerneyibacterium</taxon>
    </lineage>
</organism>
<evidence type="ECO:0000313" key="3">
    <source>
        <dbReference type="Proteomes" id="UP000324143"/>
    </source>
</evidence>
<keyword evidence="3" id="KW-1185">Reference proteome</keyword>
<keyword evidence="1" id="KW-0812">Transmembrane</keyword>
<gene>
    <name evidence="2" type="ORF">FXF47_02515</name>
</gene>
<evidence type="ECO:0000256" key="1">
    <source>
        <dbReference type="SAM" id="Phobius"/>
    </source>
</evidence>
<protein>
    <submittedName>
        <fullName evidence="2">Uncharacterized protein</fullName>
    </submittedName>
</protein>
<dbReference type="AlphaFoldDB" id="A0A5D0MJH5"/>
<dbReference type="EMBL" id="VSIX01000029">
    <property type="protein sequence ID" value="TYB31763.1"/>
    <property type="molecule type" value="Genomic_DNA"/>
</dbReference>
<reference evidence="2" key="1">
    <citation type="submission" date="2019-08" db="EMBL/GenBank/DDBJ databases">
        <title>Genomic characterization of a novel candidate phylum (ARYD3) from a high temperature, high salinity tertiary oil reservoir in north central Oklahoma, USA.</title>
        <authorList>
            <person name="Youssef N.H."/>
            <person name="Yadav A."/>
            <person name="Elshahed M.S."/>
        </authorList>
    </citation>
    <scope>NUCLEOTIDE SEQUENCE [LARGE SCALE GENOMIC DNA]</scope>
    <source>
        <strain evidence="2">ARYD3</strain>
    </source>
</reference>
<name>A0A5D0MJH5_9BACT</name>
<evidence type="ECO:0000313" key="2">
    <source>
        <dbReference type="EMBL" id="TYB31763.1"/>
    </source>
</evidence>
<feature type="transmembrane region" description="Helical" evidence="1">
    <location>
        <begin position="6"/>
        <end position="26"/>
    </location>
</feature>
<keyword evidence="1" id="KW-1133">Transmembrane helix</keyword>